<dbReference type="SUPFAM" id="SSF111331">
    <property type="entry name" value="NAD kinase/diacylglycerol kinase-like"/>
    <property type="match status" value="1"/>
</dbReference>
<sequence>MDSIGVVVNPIAGMGGRVGLKGTDGKLEEARRRGAEPRAPERAREALQSLYRRAPDITVYTAAGVMGEHATRDAGYDPDVVYDPAEATTETTSTDPSAAGTTAADTRAAVRAMLEQGVDLIFFVGGDGTAVDVAAVLEGTDSAAEPNGDPAASRDGETPMLGVPAGVKVYSSVFAVTPADAGRIAAEFDRVETREVNDIDEDAYREGEVRTELQAVVPVPVAPDVQSGKRVSSGSVDALAAGFAREVEPGRTYVFGPGSTVGAIESELGIEPSPLGVDVWRGATRARETGGANGAGESTVNETGRRSEGGDTDEADDTIEAGDTIDADDTIEAGDTIDAEQPGRRGDVLARDASESEILSVLADPVTIVVSPIGGQGFIFGRGNHQISPSVIRQADEIAVVAAEDKLDDIDSLRVDTDDADIDDQLRGWLQVRTGRFTTRLAKVI</sequence>
<dbReference type="InterPro" id="IPR002504">
    <property type="entry name" value="NADK"/>
</dbReference>
<evidence type="ECO:0000256" key="1">
    <source>
        <dbReference type="SAM" id="MobiDB-lite"/>
    </source>
</evidence>
<accession>A0A7D5KIW8</accession>
<feature type="compositionally biased region" description="Basic and acidic residues" evidence="1">
    <location>
        <begin position="23"/>
        <end position="43"/>
    </location>
</feature>
<dbReference type="RefSeq" id="WP_179259201.1">
    <property type="nucleotide sequence ID" value="NZ_CP058601.1"/>
</dbReference>
<dbReference type="EMBL" id="CP058601">
    <property type="protein sequence ID" value="QLG47458.1"/>
    <property type="molecule type" value="Genomic_DNA"/>
</dbReference>
<reference evidence="2 3" key="1">
    <citation type="submission" date="2020-07" db="EMBL/GenBank/DDBJ databases">
        <authorList>
            <person name="Cui H."/>
        </authorList>
    </citation>
    <scope>NUCLEOTIDE SEQUENCE [LARGE SCALE GENOMIC DNA]</scope>
    <source>
        <strain evidence="2 3">YPL8</strain>
    </source>
</reference>
<dbReference type="Proteomes" id="UP000509241">
    <property type="component" value="Chromosome"/>
</dbReference>
<dbReference type="GeneID" id="56031753"/>
<feature type="region of interest" description="Disordered" evidence="1">
    <location>
        <begin position="15"/>
        <end position="43"/>
    </location>
</feature>
<proteinExistence type="predicted"/>
<dbReference type="Pfam" id="PF01513">
    <property type="entry name" value="NAD_kinase"/>
    <property type="match status" value="1"/>
</dbReference>
<dbReference type="GO" id="GO:0003951">
    <property type="term" value="F:NAD+ kinase activity"/>
    <property type="evidence" value="ECO:0007669"/>
    <property type="project" value="InterPro"/>
</dbReference>
<dbReference type="GO" id="GO:0006741">
    <property type="term" value="P:NADP+ biosynthetic process"/>
    <property type="evidence" value="ECO:0007669"/>
    <property type="project" value="InterPro"/>
</dbReference>
<dbReference type="KEGG" id="haly:HYG82_00640"/>
<protein>
    <submittedName>
        <fullName evidence="2">ATP-NAD kinase family protein</fullName>
    </submittedName>
</protein>
<evidence type="ECO:0000313" key="2">
    <source>
        <dbReference type="EMBL" id="QLG47458.1"/>
    </source>
</evidence>
<feature type="compositionally biased region" description="Acidic residues" evidence="1">
    <location>
        <begin position="310"/>
        <end position="338"/>
    </location>
</feature>
<dbReference type="AlphaFoldDB" id="A0A7D5KIW8"/>
<gene>
    <name evidence="2" type="ORF">HYG82_00640</name>
</gene>
<dbReference type="PANTHER" id="PTHR40697:SF2">
    <property type="entry name" value="ATP-NAD KINASE-RELATED"/>
    <property type="match status" value="1"/>
</dbReference>
<dbReference type="InterPro" id="IPR039065">
    <property type="entry name" value="AcoX-like"/>
</dbReference>
<keyword evidence="3" id="KW-1185">Reference proteome</keyword>
<dbReference type="Pfam" id="PF20143">
    <property type="entry name" value="NAD_kinase_C"/>
    <property type="match status" value="1"/>
</dbReference>
<keyword evidence="2" id="KW-0418">Kinase</keyword>
<keyword evidence="2" id="KW-0808">Transferase</keyword>
<feature type="region of interest" description="Disordered" evidence="1">
    <location>
        <begin position="286"/>
        <end position="345"/>
    </location>
</feature>
<name>A0A7D5KIW8_9EURY</name>
<organism evidence="2 3">
    <name type="scientific">Natrinema halophilum</name>
    <dbReference type="NCBI Taxonomy" id="1699371"/>
    <lineage>
        <taxon>Archaea</taxon>
        <taxon>Methanobacteriati</taxon>
        <taxon>Methanobacteriota</taxon>
        <taxon>Stenosarchaea group</taxon>
        <taxon>Halobacteria</taxon>
        <taxon>Halobacteriales</taxon>
        <taxon>Natrialbaceae</taxon>
        <taxon>Natrinema</taxon>
    </lineage>
</organism>
<dbReference type="InterPro" id="IPR016064">
    <property type="entry name" value="NAD/diacylglycerol_kinase_sf"/>
</dbReference>
<dbReference type="PANTHER" id="PTHR40697">
    <property type="entry name" value="ACETOIN CATABOLISM PROTEIN X"/>
    <property type="match status" value="1"/>
</dbReference>
<dbReference type="InterPro" id="IPR017438">
    <property type="entry name" value="ATP-NAD_kinase_N"/>
</dbReference>
<dbReference type="OrthoDB" id="56451at2157"/>
<evidence type="ECO:0000313" key="3">
    <source>
        <dbReference type="Proteomes" id="UP000509241"/>
    </source>
</evidence>
<dbReference type="Gene3D" id="3.40.50.10330">
    <property type="entry name" value="Probable inorganic polyphosphate/atp-NAD kinase, domain 1"/>
    <property type="match status" value="1"/>
</dbReference>